<dbReference type="RefSeq" id="WP_153749209.1">
    <property type="nucleotide sequence ID" value="NZ_BAAADI010000005.1"/>
</dbReference>
<dbReference type="Proteomes" id="UP000466730">
    <property type="component" value="Unassembled WGS sequence"/>
</dbReference>
<evidence type="ECO:0000313" key="2">
    <source>
        <dbReference type="Proteomes" id="UP000466730"/>
    </source>
</evidence>
<protein>
    <submittedName>
        <fullName evidence="1">Uncharacterized protein</fullName>
    </submittedName>
</protein>
<accession>A0A844BLN6</accession>
<dbReference type="EMBL" id="WJPO01000021">
    <property type="protein sequence ID" value="MRH21922.1"/>
    <property type="molecule type" value="Genomic_DNA"/>
</dbReference>
<dbReference type="AlphaFoldDB" id="A0A844BLN6"/>
<name>A0A844BLN6_9RHOB</name>
<sequence>MSTRAQIAIQLGPEEWAHIYCHYDGYPSHMLPALAPWTPEDILAAKEVRQVRVDELDCFDPPREPPILSRPTRELCHLYVWQDGAWVELDPEAAQPEALRP</sequence>
<evidence type="ECO:0000313" key="1">
    <source>
        <dbReference type="EMBL" id="MRH21922.1"/>
    </source>
</evidence>
<gene>
    <name evidence="1" type="ORF">GH815_13050</name>
</gene>
<keyword evidence="2" id="KW-1185">Reference proteome</keyword>
<organism evidence="1 2">
    <name type="scientific">Rhodovulum strictum</name>
    <dbReference type="NCBI Taxonomy" id="58314"/>
    <lineage>
        <taxon>Bacteria</taxon>
        <taxon>Pseudomonadati</taxon>
        <taxon>Pseudomonadota</taxon>
        <taxon>Alphaproteobacteria</taxon>
        <taxon>Rhodobacterales</taxon>
        <taxon>Paracoccaceae</taxon>
        <taxon>Rhodovulum</taxon>
    </lineage>
</organism>
<dbReference type="OrthoDB" id="281660at2"/>
<proteinExistence type="predicted"/>
<reference evidence="1 2" key="1">
    <citation type="submission" date="2019-11" db="EMBL/GenBank/DDBJ databases">
        <title>Draft Whole-Genome sequence of the marine photosynthetic bacterium Rhodovulum strictum DSM 11289.</title>
        <authorList>
            <person name="Kyndt J.A."/>
            <person name="Meyer T.E."/>
        </authorList>
    </citation>
    <scope>NUCLEOTIDE SEQUENCE [LARGE SCALE GENOMIC DNA]</scope>
    <source>
        <strain evidence="1 2">DSM 11289</strain>
    </source>
</reference>
<comment type="caution">
    <text evidence="1">The sequence shown here is derived from an EMBL/GenBank/DDBJ whole genome shotgun (WGS) entry which is preliminary data.</text>
</comment>